<dbReference type="InterPro" id="IPR008979">
    <property type="entry name" value="Galactose-bd-like_sf"/>
</dbReference>
<organism evidence="1">
    <name type="scientific">marine metagenome</name>
    <dbReference type="NCBI Taxonomy" id="408172"/>
    <lineage>
        <taxon>unclassified sequences</taxon>
        <taxon>metagenomes</taxon>
        <taxon>ecological metagenomes</taxon>
    </lineage>
</organism>
<proteinExistence type="predicted"/>
<name>A0A382QEG6_9ZZZZ</name>
<gene>
    <name evidence="1" type="ORF">METZ01_LOCUS336813</name>
</gene>
<dbReference type="EMBL" id="UINC01113977">
    <property type="protein sequence ID" value="SVC83959.1"/>
    <property type="molecule type" value="Genomic_DNA"/>
</dbReference>
<feature type="non-terminal residue" evidence="1">
    <location>
        <position position="293"/>
    </location>
</feature>
<sequence>MKQLLTKIFIFFLLGPLYAQEEEEPLPGFELLSDRVLVETFDHWWGWDAPTRARLIQADGTVTPRLLRSHVNAVFSAENDSVVARVTTPTNFQDAELVVDGDDRTYWEPDPNTDLDSWTIDIDLGRTLITERIVVRFAAESEGAPFLKFRVLTTDGLAAFGRNNQAIFSRIGLIDNLSGQREFAFDLVPQRKVDEDIEGAIVQTVRIDVLDTHGRRAAEVSADESQLLSAADRGAIDYFLQTTRGREIAVSKATYADLPAEEQGPVRYYRRERPRLAEVEVFTIGENIISITQ</sequence>
<dbReference type="AlphaFoldDB" id="A0A382QEG6"/>
<evidence type="ECO:0000313" key="1">
    <source>
        <dbReference type="EMBL" id="SVC83959.1"/>
    </source>
</evidence>
<accession>A0A382QEG6</accession>
<evidence type="ECO:0008006" key="2">
    <source>
        <dbReference type="Google" id="ProtNLM"/>
    </source>
</evidence>
<dbReference type="SUPFAM" id="SSF49785">
    <property type="entry name" value="Galactose-binding domain-like"/>
    <property type="match status" value="1"/>
</dbReference>
<protein>
    <recommendedName>
        <fullName evidence="2">F5/8 type C domain-containing protein</fullName>
    </recommendedName>
</protein>
<reference evidence="1" key="1">
    <citation type="submission" date="2018-05" db="EMBL/GenBank/DDBJ databases">
        <authorList>
            <person name="Lanie J.A."/>
            <person name="Ng W.-L."/>
            <person name="Kazmierczak K.M."/>
            <person name="Andrzejewski T.M."/>
            <person name="Davidsen T.M."/>
            <person name="Wayne K.J."/>
            <person name="Tettelin H."/>
            <person name="Glass J.I."/>
            <person name="Rusch D."/>
            <person name="Podicherti R."/>
            <person name="Tsui H.-C.T."/>
            <person name="Winkler M.E."/>
        </authorList>
    </citation>
    <scope>NUCLEOTIDE SEQUENCE</scope>
</reference>
<dbReference type="Gene3D" id="2.60.120.260">
    <property type="entry name" value="Galactose-binding domain-like"/>
    <property type="match status" value="1"/>
</dbReference>